<gene>
    <name evidence="2" type="ORF">ARMGADRAFT_1158416</name>
</gene>
<name>A0A2H3EPI2_ARMGA</name>
<dbReference type="InParanoid" id="A0A2H3EPI2"/>
<accession>A0A2H3EPI2</accession>
<dbReference type="OrthoDB" id="2932859at2759"/>
<keyword evidence="3" id="KW-1185">Reference proteome</keyword>
<evidence type="ECO:0000256" key="1">
    <source>
        <dbReference type="SAM" id="Phobius"/>
    </source>
</evidence>
<dbReference type="Proteomes" id="UP000217790">
    <property type="component" value="Unassembled WGS sequence"/>
</dbReference>
<organism evidence="2 3">
    <name type="scientific">Armillaria gallica</name>
    <name type="common">Bulbous honey fungus</name>
    <name type="synonym">Armillaria bulbosa</name>
    <dbReference type="NCBI Taxonomy" id="47427"/>
    <lineage>
        <taxon>Eukaryota</taxon>
        <taxon>Fungi</taxon>
        <taxon>Dikarya</taxon>
        <taxon>Basidiomycota</taxon>
        <taxon>Agaricomycotina</taxon>
        <taxon>Agaricomycetes</taxon>
        <taxon>Agaricomycetidae</taxon>
        <taxon>Agaricales</taxon>
        <taxon>Marasmiineae</taxon>
        <taxon>Physalacriaceae</taxon>
        <taxon>Armillaria</taxon>
    </lineage>
</organism>
<keyword evidence="1" id="KW-1133">Transmembrane helix</keyword>
<keyword evidence="1" id="KW-0812">Transmembrane</keyword>
<dbReference type="AlphaFoldDB" id="A0A2H3EPI2"/>
<dbReference type="OMA" id="FMEYMYP"/>
<protein>
    <submittedName>
        <fullName evidence="2">Uncharacterized protein</fullName>
    </submittedName>
</protein>
<evidence type="ECO:0000313" key="2">
    <source>
        <dbReference type="EMBL" id="PBL01724.1"/>
    </source>
</evidence>
<proteinExistence type="predicted"/>
<reference evidence="3" key="1">
    <citation type="journal article" date="2017" name="Nat. Ecol. Evol.">
        <title>Genome expansion and lineage-specific genetic innovations in the forest pathogenic fungi Armillaria.</title>
        <authorList>
            <person name="Sipos G."/>
            <person name="Prasanna A.N."/>
            <person name="Walter M.C."/>
            <person name="O'Connor E."/>
            <person name="Balint B."/>
            <person name="Krizsan K."/>
            <person name="Kiss B."/>
            <person name="Hess J."/>
            <person name="Varga T."/>
            <person name="Slot J."/>
            <person name="Riley R."/>
            <person name="Boka B."/>
            <person name="Rigling D."/>
            <person name="Barry K."/>
            <person name="Lee J."/>
            <person name="Mihaltcheva S."/>
            <person name="LaButti K."/>
            <person name="Lipzen A."/>
            <person name="Waldron R."/>
            <person name="Moloney N.M."/>
            <person name="Sperisen C."/>
            <person name="Kredics L."/>
            <person name="Vagvoelgyi C."/>
            <person name="Patrignani A."/>
            <person name="Fitzpatrick D."/>
            <person name="Nagy I."/>
            <person name="Doyle S."/>
            <person name="Anderson J.B."/>
            <person name="Grigoriev I.V."/>
            <person name="Gueldener U."/>
            <person name="Muensterkoetter M."/>
            <person name="Nagy L.G."/>
        </authorList>
    </citation>
    <scope>NUCLEOTIDE SEQUENCE [LARGE SCALE GENOMIC DNA]</scope>
    <source>
        <strain evidence="3">Ar21-2</strain>
    </source>
</reference>
<sequence length="203" mass="23204">MSKIVRKVFMEYMYPAAVIFDKNPRATFTLLAFTASRSWEWIPFALVASFIIIYTIHVFSRKVQEEDAREAKFKEVHSIFWKLSEYIRSQRFFFQVRAENVGAFQLCLSAIQQRALVTQQQADPLFSAAKQASATSEQLAQIASDLRILDAQIRGVMRGYSRLKTRLQSYTPEQQLEAAIHWVTGINGTFPPVSVGPVDEDSL</sequence>
<feature type="transmembrane region" description="Helical" evidence="1">
    <location>
        <begin position="41"/>
        <end position="59"/>
    </location>
</feature>
<dbReference type="EMBL" id="KZ293645">
    <property type="protein sequence ID" value="PBL01724.1"/>
    <property type="molecule type" value="Genomic_DNA"/>
</dbReference>
<keyword evidence="1" id="KW-0472">Membrane</keyword>
<evidence type="ECO:0000313" key="3">
    <source>
        <dbReference type="Proteomes" id="UP000217790"/>
    </source>
</evidence>